<dbReference type="GO" id="GO:0044773">
    <property type="term" value="P:mitotic DNA damage checkpoint signaling"/>
    <property type="evidence" value="ECO:0007669"/>
    <property type="project" value="TreeGrafter"/>
</dbReference>
<keyword evidence="3" id="KW-1185">Reference proteome</keyword>
<keyword evidence="2" id="KW-0418">Kinase</keyword>
<dbReference type="GO" id="GO:0005524">
    <property type="term" value="F:ATP binding"/>
    <property type="evidence" value="ECO:0007669"/>
    <property type="project" value="InterPro"/>
</dbReference>
<reference evidence="3" key="1">
    <citation type="journal article" date="2006" name="PLoS Biol.">
        <title>Macronuclear genome sequence of the ciliate Tetrahymena thermophila, a model eukaryote.</title>
        <authorList>
            <person name="Eisen J.A."/>
            <person name="Coyne R.S."/>
            <person name="Wu M."/>
            <person name="Wu D."/>
            <person name="Thiagarajan M."/>
            <person name="Wortman J.R."/>
            <person name="Badger J.H."/>
            <person name="Ren Q."/>
            <person name="Amedeo P."/>
            <person name="Jones K.M."/>
            <person name="Tallon L.J."/>
            <person name="Delcher A.L."/>
            <person name="Salzberg S.L."/>
            <person name="Silva J.C."/>
            <person name="Haas B.J."/>
            <person name="Majoros W.H."/>
            <person name="Farzad M."/>
            <person name="Carlton J.M."/>
            <person name="Smith R.K. Jr."/>
            <person name="Garg J."/>
            <person name="Pearlman R.E."/>
            <person name="Karrer K.M."/>
            <person name="Sun L."/>
            <person name="Manning G."/>
            <person name="Elde N.C."/>
            <person name="Turkewitz A.P."/>
            <person name="Asai D.J."/>
            <person name="Wilkes D.E."/>
            <person name="Wang Y."/>
            <person name="Cai H."/>
            <person name="Collins K."/>
            <person name="Stewart B.A."/>
            <person name="Lee S.R."/>
            <person name="Wilamowska K."/>
            <person name="Weinberg Z."/>
            <person name="Ruzzo W.L."/>
            <person name="Wloga D."/>
            <person name="Gaertig J."/>
            <person name="Frankel J."/>
            <person name="Tsao C.-C."/>
            <person name="Gorovsky M.A."/>
            <person name="Keeling P.J."/>
            <person name="Waller R.F."/>
            <person name="Patron N.J."/>
            <person name="Cherry J.M."/>
            <person name="Stover N.A."/>
            <person name="Krieger C.J."/>
            <person name="del Toro C."/>
            <person name="Ryder H.F."/>
            <person name="Williamson S.C."/>
            <person name="Barbeau R.A."/>
            <person name="Hamilton E.P."/>
            <person name="Orias E."/>
        </authorList>
    </citation>
    <scope>NUCLEOTIDE SEQUENCE [LARGE SCALE GENOMIC DNA]</scope>
    <source>
        <strain evidence="3">SB210</strain>
    </source>
</reference>
<proteinExistence type="predicted"/>
<accession>I7LT98</accession>
<dbReference type="RefSeq" id="XP_001032518.2">
    <property type="nucleotide sequence ID" value="XM_001032518.3"/>
</dbReference>
<evidence type="ECO:0000313" key="2">
    <source>
        <dbReference type="EMBL" id="EAR84855.2"/>
    </source>
</evidence>
<keyword evidence="2" id="KW-0808">Transferase</keyword>
<dbReference type="GO" id="GO:0004674">
    <property type="term" value="F:protein serine/threonine kinase activity"/>
    <property type="evidence" value="ECO:0007669"/>
    <property type="project" value="TreeGrafter"/>
</dbReference>
<evidence type="ECO:0000259" key="1">
    <source>
        <dbReference type="PROSITE" id="PS50011"/>
    </source>
</evidence>
<dbReference type="SMART" id="SM00220">
    <property type="entry name" value="S_TKc"/>
    <property type="match status" value="1"/>
</dbReference>
<feature type="domain" description="Protein kinase" evidence="1">
    <location>
        <begin position="1"/>
        <end position="343"/>
    </location>
</feature>
<dbReference type="InParanoid" id="I7LT98"/>
<organism evidence="2 3">
    <name type="scientific">Tetrahymena thermophila (strain SB210)</name>
    <dbReference type="NCBI Taxonomy" id="312017"/>
    <lineage>
        <taxon>Eukaryota</taxon>
        <taxon>Sar</taxon>
        <taxon>Alveolata</taxon>
        <taxon>Ciliophora</taxon>
        <taxon>Intramacronucleata</taxon>
        <taxon>Oligohymenophorea</taxon>
        <taxon>Hymenostomatida</taxon>
        <taxon>Tetrahymenina</taxon>
        <taxon>Tetrahymenidae</taxon>
        <taxon>Tetrahymena</taxon>
    </lineage>
</organism>
<dbReference type="GO" id="GO:0005737">
    <property type="term" value="C:cytoplasm"/>
    <property type="evidence" value="ECO:0007669"/>
    <property type="project" value="TreeGrafter"/>
</dbReference>
<dbReference type="PANTHER" id="PTHR44167">
    <property type="entry name" value="OVARIAN-SPECIFIC SERINE/THREONINE-PROTEIN KINASE LOK-RELATED"/>
    <property type="match status" value="1"/>
</dbReference>
<protein>
    <submittedName>
        <fullName evidence="2">Kinase domain protein</fullName>
    </submittedName>
</protein>
<dbReference type="Gene3D" id="1.10.510.10">
    <property type="entry name" value="Transferase(Phosphotransferase) domain 1"/>
    <property type="match status" value="1"/>
</dbReference>
<dbReference type="AlphaFoldDB" id="I7LT98"/>
<evidence type="ECO:0000313" key="3">
    <source>
        <dbReference type="Proteomes" id="UP000009168"/>
    </source>
</evidence>
<dbReference type="SUPFAM" id="SSF56112">
    <property type="entry name" value="Protein kinase-like (PK-like)"/>
    <property type="match status" value="1"/>
</dbReference>
<dbReference type="OrthoDB" id="10252171at2759"/>
<dbReference type="KEGG" id="tet:TTHERM_00600470"/>
<dbReference type="GeneID" id="7839226"/>
<name>I7LT98_TETTS</name>
<dbReference type="PROSITE" id="PS50011">
    <property type="entry name" value="PROTEIN_KINASE_DOM"/>
    <property type="match status" value="1"/>
</dbReference>
<dbReference type="InterPro" id="IPR011009">
    <property type="entry name" value="Kinase-like_dom_sf"/>
</dbReference>
<dbReference type="GO" id="GO:0005634">
    <property type="term" value="C:nucleus"/>
    <property type="evidence" value="ECO:0007669"/>
    <property type="project" value="TreeGrafter"/>
</dbReference>
<dbReference type="EMBL" id="GG662620">
    <property type="protein sequence ID" value="EAR84855.2"/>
    <property type="molecule type" value="Genomic_DNA"/>
</dbReference>
<dbReference type="PANTHER" id="PTHR44167:SF24">
    <property type="entry name" value="SERINE_THREONINE-PROTEIN KINASE CHK2"/>
    <property type="match status" value="1"/>
</dbReference>
<dbReference type="InterPro" id="IPR000719">
    <property type="entry name" value="Prot_kinase_dom"/>
</dbReference>
<sequence>MELQQNVDEGQIPNRHLLENFTSKNLISNNSCSSLSTSATASTVTTKSMNHEKIISQFHLSDPTLCQLIPFNQKMIHDQNQSNHLINIRQQLEKGSGSEIWEGRNSSRDCIFKMVKKNSNTSTYTQLVNETNNCSVISSSNTQDIACGVQELKNNNSNDFCDGEQIQSESYQNQKTVNLQSNQKNLDEQLHFVLGDFGLSCYYQDQDSLSFEGYKKIFDNRNLLFQAPEVHYFTQEETQQQFDLKKADIYALGMTFFVLIFGQYPKKYPQPQMRDPIYRYIIKHDVENFYLKIKGFRKDFEKEVGGYENAIKLVTLLMKMMHQDPQKRIPLNEVISTVNEIAFPHASADDQL</sequence>
<gene>
    <name evidence="2" type="ORF">TTHERM_00600470</name>
</gene>
<dbReference type="Proteomes" id="UP000009168">
    <property type="component" value="Unassembled WGS sequence"/>
</dbReference>